<dbReference type="EC" id="3.1.4.-" evidence="2"/>
<keyword evidence="2" id="KW-0378">Hydrolase</keyword>
<name>A0ABV6NK12_9BACI</name>
<evidence type="ECO:0000313" key="3">
    <source>
        <dbReference type="Proteomes" id="UP001589833"/>
    </source>
</evidence>
<dbReference type="CDD" id="cd00077">
    <property type="entry name" value="HDc"/>
    <property type="match status" value="1"/>
</dbReference>
<dbReference type="Gene3D" id="1.10.3210.10">
    <property type="entry name" value="Hypothetical protein af1432"/>
    <property type="match status" value="1"/>
</dbReference>
<dbReference type="PANTHER" id="PTHR43155">
    <property type="entry name" value="CYCLIC DI-GMP PHOSPHODIESTERASE PA4108-RELATED"/>
    <property type="match status" value="1"/>
</dbReference>
<dbReference type="RefSeq" id="WP_273842469.1">
    <property type="nucleotide sequence ID" value="NZ_JAQQWT010000005.1"/>
</dbReference>
<dbReference type="InterPro" id="IPR006675">
    <property type="entry name" value="HDIG_dom"/>
</dbReference>
<proteinExistence type="predicted"/>
<evidence type="ECO:0000259" key="1">
    <source>
        <dbReference type="PROSITE" id="PS51832"/>
    </source>
</evidence>
<gene>
    <name evidence="2" type="ORF">ACFFH4_19415</name>
</gene>
<dbReference type="Pfam" id="PF13487">
    <property type="entry name" value="HD_5"/>
    <property type="match status" value="1"/>
</dbReference>
<dbReference type="EMBL" id="JBHLTR010000054">
    <property type="protein sequence ID" value="MFC0561119.1"/>
    <property type="molecule type" value="Genomic_DNA"/>
</dbReference>
<keyword evidence="3" id="KW-1185">Reference proteome</keyword>
<accession>A0ABV6NK12</accession>
<dbReference type="InterPro" id="IPR003607">
    <property type="entry name" value="HD/PDEase_dom"/>
</dbReference>
<dbReference type="Proteomes" id="UP001589833">
    <property type="component" value="Unassembled WGS sequence"/>
</dbReference>
<dbReference type="SUPFAM" id="SSF109604">
    <property type="entry name" value="HD-domain/PDEase-like"/>
    <property type="match status" value="1"/>
</dbReference>
<dbReference type="GO" id="GO:0016787">
    <property type="term" value="F:hydrolase activity"/>
    <property type="evidence" value="ECO:0007669"/>
    <property type="project" value="UniProtKB-KW"/>
</dbReference>
<feature type="domain" description="HD-GYP" evidence="1">
    <location>
        <begin position="99"/>
        <end position="295"/>
    </location>
</feature>
<evidence type="ECO:0000313" key="2">
    <source>
        <dbReference type="EMBL" id="MFC0561119.1"/>
    </source>
</evidence>
<dbReference type="SMART" id="SM00471">
    <property type="entry name" value="HDc"/>
    <property type="match status" value="1"/>
</dbReference>
<dbReference type="NCBIfam" id="TIGR00277">
    <property type="entry name" value="HDIG"/>
    <property type="match status" value="1"/>
</dbReference>
<dbReference type="PANTHER" id="PTHR43155:SF2">
    <property type="entry name" value="CYCLIC DI-GMP PHOSPHODIESTERASE PA4108"/>
    <property type="match status" value="1"/>
</dbReference>
<comment type="caution">
    <text evidence="2">The sequence shown here is derived from an EMBL/GenBank/DDBJ whole genome shotgun (WGS) entry which is preliminary data.</text>
</comment>
<dbReference type="InterPro" id="IPR037522">
    <property type="entry name" value="HD_GYP_dom"/>
</dbReference>
<dbReference type="PROSITE" id="PS51832">
    <property type="entry name" value="HD_GYP"/>
    <property type="match status" value="1"/>
</dbReference>
<sequence length="338" mass="39045">MMERELYQRYMNRQIKRDLIDSDGTLLLKKGSILTESILSKLKVGIEKIEMVTQNSSTRQGYQRLITGTTNEIRDIFRKIQSNKQEINQIELSILPTVEELAQEQKLSILLEGILGKDDYTYRHNIGVAILSSMLARWLRFSEGEIQFITLGGLLHDVGKLYIDDYILTKPGKLTTEEYEAIKEHALFGYQILCNHSMYSKEICLMALEHHEREDGSGYPDQKTADEIHRYSKIIAIADVFHAMTSDRVYRKGMALYDVLRQMKEEAFGKLEPTYVSTFIQKLMELSIGNKAILSNGRVAEVVFIFADEPFNPLVRLDQELVDLRKSEWHIQQLLSID</sequence>
<organism evidence="2 3">
    <name type="scientific">Halalkalibacter alkalisediminis</name>
    <dbReference type="NCBI Taxonomy" id="935616"/>
    <lineage>
        <taxon>Bacteria</taxon>
        <taxon>Bacillati</taxon>
        <taxon>Bacillota</taxon>
        <taxon>Bacilli</taxon>
        <taxon>Bacillales</taxon>
        <taxon>Bacillaceae</taxon>
        <taxon>Halalkalibacter</taxon>
    </lineage>
</organism>
<protein>
    <submittedName>
        <fullName evidence="2">HD-GYP domain-containing protein</fullName>
        <ecNumber evidence="2">3.1.4.-</ecNumber>
    </submittedName>
</protein>
<reference evidence="2 3" key="1">
    <citation type="submission" date="2024-09" db="EMBL/GenBank/DDBJ databases">
        <authorList>
            <person name="Sun Q."/>
            <person name="Mori K."/>
        </authorList>
    </citation>
    <scope>NUCLEOTIDE SEQUENCE [LARGE SCALE GENOMIC DNA]</scope>
    <source>
        <strain evidence="2 3">NCAIM B.02301</strain>
    </source>
</reference>